<sequence>MEFQKENSLARVSYTGGILGLVVGSQFARLEKVIAAKNRDGWNLAEVIPENRNLIIWVFRILLLVVTLGLWTLATGYILVFERQVVRREGEQKINSTRKEPTLAARRPAI</sequence>
<evidence type="ECO:0000313" key="2">
    <source>
        <dbReference type="EMBL" id="RKE97452.1"/>
    </source>
</evidence>
<keyword evidence="1" id="KW-0472">Membrane</keyword>
<accession>A0A420DT79</accession>
<gene>
    <name evidence="2" type="ORF">C8N30_2056</name>
</gene>
<name>A0A420DT79_9RHOB</name>
<evidence type="ECO:0000313" key="3">
    <source>
        <dbReference type="Proteomes" id="UP000284407"/>
    </source>
</evidence>
<organism evidence="2 3">
    <name type="scientific">Sulfitobacter guttiformis</name>
    <dbReference type="NCBI Taxonomy" id="74349"/>
    <lineage>
        <taxon>Bacteria</taxon>
        <taxon>Pseudomonadati</taxon>
        <taxon>Pseudomonadota</taxon>
        <taxon>Alphaproteobacteria</taxon>
        <taxon>Rhodobacterales</taxon>
        <taxon>Roseobacteraceae</taxon>
        <taxon>Sulfitobacter</taxon>
    </lineage>
</organism>
<dbReference type="Proteomes" id="UP000284407">
    <property type="component" value="Unassembled WGS sequence"/>
</dbReference>
<keyword evidence="3" id="KW-1185">Reference proteome</keyword>
<protein>
    <submittedName>
        <fullName evidence="2">Uncharacterized protein</fullName>
    </submittedName>
</protein>
<dbReference type="RefSeq" id="WP_025064375.1">
    <property type="nucleotide sequence ID" value="NZ_RAQK01000001.1"/>
</dbReference>
<dbReference type="EMBL" id="RAQK01000001">
    <property type="protein sequence ID" value="RKE97452.1"/>
    <property type="molecule type" value="Genomic_DNA"/>
</dbReference>
<feature type="transmembrane region" description="Helical" evidence="1">
    <location>
        <begin position="54"/>
        <end position="80"/>
    </location>
</feature>
<keyword evidence="1" id="KW-1133">Transmembrane helix</keyword>
<dbReference type="OrthoDB" id="7873195at2"/>
<comment type="caution">
    <text evidence="2">The sequence shown here is derived from an EMBL/GenBank/DDBJ whole genome shotgun (WGS) entry which is preliminary data.</text>
</comment>
<keyword evidence="1" id="KW-0812">Transmembrane</keyword>
<evidence type="ECO:0000256" key="1">
    <source>
        <dbReference type="SAM" id="Phobius"/>
    </source>
</evidence>
<reference evidence="2 3" key="1">
    <citation type="submission" date="2018-09" db="EMBL/GenBank/DDBJ databases">
        <title>Genomic Encyclopedia of Archaeal and Bacterial Type Strains, Phase II (KMG-II): from individual species to whole genera.</title>
        <authorList>
            <person name="Goeker M."/>
        </authorList>
    </citation>
    <scope>NUCLEOTIDE SEQUENCE [LARGE SCALE GENOMIC DNA]</scope>
    <source>
        <strain evidence="2 3">DSM 11458</strain>
    </source>
</reference>
<dbReference type="AlphaFoldDB" id="A0A420DT79"/>
<dbReference type="STRING" id="1443111.Z949_4090"/>
<proteinExistence type="predicted"/>